<dbReference type="AlphaFoldDB" id="A0A6J4JDP9"/>
<proteinExistence type="predicted"/>
<gene>
    <name evidence="2" type="ORF">AVDCRST_MAG76-3548</name>
</gene>
<dbReference type="EMBL" id="CADCSZ010000213">
    <property type="protein sequence ID" value="CAA9274630.1"/>
    <property type="molecule type" value="Genomic_DNA"/>
</dbReference>
<organism evidence="2">
    <name type="scientific">uncultured Acidimicrobiales bacterium</name>
    <dbReference type="NCBI Taxonomy" id="310071"/>
    <lineage>
        <taxon>Bacteria</taxon>
        <taxon>Bacillati</taxon>
        <taxon>Actinomycetota</taxon>
        <taxon>Acidimicrobiia</taxon>
        <taxon>Acidimicrobiales</taxon>
        <taxon>environmental samples</taxon>
    </lineage>
</organism>
<keyword evidence="1" id="KW-1133">Transmembrane helix</keyword>
<accession>A0A6J4JDP9</accession>
<evidence type="ECO:0000313" key="2">
    <source>
        <dbReference type="EMBL" id="CAA9274630.1"/>
    </source>
</evidence>
<reference evidence="2" key="1">
    <citation type="submission" date="2020-02" db="EMBL/GenBank/DDBJ databases">
        <authorList>
            <person name="Meier V. D."/>
        </authorList>
    </citation>
    <scope>NUCLEOTIDE SEQUENCE</scope>
    <source>
        <strain evidence="2">AVDCRST_MAG76</strain>
    </source>
</reference>
<keyword evidence="1" id="KW-0812">Transmembrane</keyword>
<sequence length="29" mass="3037">MRPATTIVLGLLLLAIFIAATIQIVLIGT</sequence>
<evidence type="ECO:0000256" key="1">
    <source>
        <dbReference type="SAM" id="Phobius"/>
    </source>
</evidence>
<keyword evidence="1" id="KW-0472">Membrane</keyword>
<name>A0A6J4JDP9_9ACTN</name>
<feature type="transmembrane region" description="Helical" evidence="1">
    <location>
        <begin position="6"/>
        <end position="27"/>
    </location>
</feature>
<protein>
    <submittedName>
        <fullName evidence="2">Uncharacterized protein</fullName>
    </submittedName>
</protein>